<evidence type="ECO:0000259" key="8">
    <source>
        <dbReference type="Pfam" id="PF20684"/>
    </source>
</evidence>
<proteinExistence type="inferred from homology"/>
<evidence type="ECO:0000256" key="3">
    <source>
        <dbReference type="ARBA" id="ARBA00022989"/>
    </source>
</evidence>
<evidence type="ECO:0000256" key="6">
    <source>
        <dbReference type="SAM" id="MobiDB-lite"/>
    </source>
</evidence>
<reference evidence="9 10" key="1">
    <citation type="submission" date="2020-01" db="EMBL/GenBank/DDBJ databases">
        <title>Draft genome sequence of Aspergillus udagawae IFM 46972.</title>
        <authorList>
            <person name="Takahashi H."/>
            <person name="Yaguchi T."/>
        </authorList>
    </citation>
    <scope>NUCLEOTIDE SEQUENCE [LARGE SCALE GENOMIC DNA]</scope>
    <source>
        <strain evidence="9 10">IFM 46972</strain>
    </source>
</reference>
<dbReference type="InterPro" id="IPR049326">
    <property type="entry name" value="Rhodopsin_dom_fungi"/>
</dbReference>
<dbReference type="PANTHER" id="PTHR33048">
    <property type="entry name" value="PTH11-LIKE INTEGRAL MEMBRANE PROTEIN (AFU_ORTHOLOGUE AFUA_5G11245)"/>
    <property type="match status" value="1"/>
</dbReference>
<name>A0A8H3S811_9EURO</name>
<keyword evidence="4 7" id="KW-0472">Membrane</keyword>
<comment type="similarity">
    <text evidence="5">Belongs to the SAT4 family.</text>
</comment>
<feature type="transmembrane region" description="Helical" evidence="7">
    <location>
        <begin position="213"/>
        <end position="234"/>
    </location>
</feature>
<accession>A0A8H3S811</accession>
<feature type="domain" description="Rhodopsin" evidence="8">
    <location>
        <begin position="74"/>
        <end position="311"/>
    </location>
</feature>
<feature type="transmembrane region" description="Helical" evidence="7">
    <location>
        <begin position="169"/>
        <end position="189"/>
    </location>
</feature>
<dbReference type="PANTHER" id="PTHR33048:SF47">
    <property type="entry name" value="INTEGRAL MEMBRANE PROTEIN-RELATED"/>
    <property type="match status" value="1"/>
</dbReference>
<evidence type="ECO:0000256" key="4">
    <source>
        <dbReference type="ARBA" id="ARBA00023136"/>
    </source>
</evidence>
<protein>
    <recommendedName>
        <fullName evidence="8">Rhodopsin domain-containing protein</fullName>
    </recommendedName>
</protein>
<organism evidence="9 10">
    <name type="scientific">Aspergillus udagawae</name>
    <dbReference type="NCBI Taxonomy" id="91492"/>
    <lineage>
        <taxon>Eukaryota</taxon>
        <taxon>Fungi</taxon>
        <taxon>Dikarya</taxon>
        <taxon>Ascomycota</taxon>
        <taxon>Pezizomycotina</taxon>
        <taxon>Eurotiomycetes</taxon>
        <taxon>Eurotiomycetidae</taxon>
        <taxon>Eurotiales</taxon>
        <taxon>Aspergillaceae</taxon>
        <taxon>Aspergillus</taxon>
        <taxon>Aspergillus subgen. Fumigati</taxon>
    </lineage>
</organism>
<dbReference type="InterPro" id="IPR052337">
    <property type="entry name" value="SAT4-like"/>
</dbReference>
<evidence type="ECO:0000256" key="1">
    <source>
        <dbReference type="ARBA" id="ARBA00004141"/>
    </source>
</evidence>
<evidence type="ECO:0000256" key="2">
    <source>
        <dbReference type="ARBA" id="ARBA00022692"/>
    </source>
</evidence>
<feature type="transmembrane region" description="Helical" evidence="7">
    <location>
        <begin position="246"/>
        <end position="266"/>
    </location>
</feature>
<dbReference type="GO" id="GO:0016020">
    <property type="term" value="C:membrane"/>
    <property type="evidence" value="ECO:0007669"/>
    <property type="project" value="UniProtKB-SubCell"/>
</dbReference>
<evidence type="ECO:0000313" key="9">
    <source>
        <dbReference type="EMBL" id="GFF52934.1"/>
    </source>
</evidence>
<evidence type="ECO:0000313" key="10">
    <source>
        <dbReference type="Proteomes" id="UP000465221"/>
    </source>
</evidence>
<feature type="non-terminal residue" evidence="9">
    <location>
        <position position="395"/>
    </location>
</feature>
<dbReference type="EMBL" id="BLKC01000100">
    <property type="protein sequence ID" value="GFF52934.1"/>
    <property type="molecule type" value="Genomic_DNA"/>
</dbReference>
<comment type="subcellular location">
    <subcellularLocation>
        <location evidence="1">Membrane</location>
        <topology evidence="1">Multi-pass membrane protein</topology>
    </subcellularLocation>
</comment>
<sequence>SILSTIFRIAHHTLFAVFKRQAHLTTHSLHSYEMHGPLGHFILSRDEDDGASRGQQAVEVTGVLTGLAILIVAMRLFARIGLMKLRGREDYTIVVALVFSIVYFALVAAQVHFGLGIHSDKLPAATLKQQLKRLWIAIPFYNASLAFSKFSILFQYLRIFPSRRFRFACYFVMGIVALYSTWAIVSAFVNCVPVARFWDRDIPGSCLSFEAVWFFNASMNIATDLTLLIMPMPLISHLQLPRMQKVALMAVFAVGLLVVITSILRLSSLRTVAQSPDTSYSNVGAAYWTAAECNVAIICACLPFLRPLISRIFPRLLSTKSYNKYTGQPTMTANRSRKTQVYSQDPDYGLYTIDIEATDLKRGSTGGIEVTTEMTVQETSQHDESTSQRRLVIQS</sequence>
<dbReference type="Proteomes" id="UP000465221">
    <property type="component" value="Unassembled WGS sequence"/>
</dbReference>
<feature type="transmembrane region" description="Helical" evidence="7">
    <location>
        <begin position="134"/>
        <end position="157"/>
    </location>
</feature>
<dbReference type="Pfam" id="PF20684">
    <property type="entry name" value="Fung_rhodopsin"/>
    <property type="match status" value="1"/>
</dbReference>
<dbReference type="AlphaFoldDB" id="A0A8H3S811"/>
<evidence type="ECO:0000256" key="5">
    <source>
        <dbReference type="ARBA" id="ARBA00038359"/>
    </source>
</evidence>
<feature type="transmembrane region" description="Helical" evidence="7">
    <location>
        <begin position="60"/>
        <end position="78"/>
    </location>
</feature>
<evidence type="ECO:0000256" key="7">
    <source>
        <dbReference type="SAM" id="Phobius"/>
    </source>
</evidence>
<gene>
    <name evidence="9" type="ORF">IFM46972_09658</name>
</gene>
<feature type="region of interest" description="Disordered" evidence="6">
    <location>
        <begin position="375"/>
        <end position="395"/>
    </location>
</feature>
<feature type="transmembrane region" description="Helical" evidence="7">
    <location>
        <begin position="286"/>
        <end position="305"/>
    </location>
</feature>
<keyword evidence="3 7" id="KW-1133">Transmembrane helix</keyword>
<feature type="transmembrane region" description="Helical" evidence="7">
    <location>
        <begin position="90"/>
        <end position="114"/>
    </location>
</feature>
<comment type="caution">
    <text evidence="9">The sequence shown here is derived from an EMBL/GenBank/DDBJ whole genome shotgun (WGS) entry which is preliminary data.</text>
</comment>
<keyword evidence="2 7" id="KW-0812">Transmembrane</keyword>